<dbReference type="KEGG" id="pin:Ping_1649"/>
<dbReference type="eggNOG" id="ENOG5031M4A">
    <property type="taxonomic scope" value="Bacteria"/>
</dbReference>
<dbReference type="Proteomes" id="UP000000639">
    <property type="component" value="Chromosome"/>
</dbReference>
<dbReference type="HOGENOM" id="CLU_2068270_0_0_6"/>
<dbReference type="STRING" id="357804.Ping_1649"/>
<organism evidence="1 2">
    <name type="scientific">Psychromonas ingrahamii (strain DSM 17664 / CCUG 51855 / 37)</name>
    <dbReference type="NCBI Taxonomy" id="357804"/>
    <lineage>
        <taxon>Bacteria</taxon>
        <taxon>Pseudomonadati</taxon>
        <taxon>Pseudomonadota</taxon>
        <taxon>Gammaproteobacteria</taxon>
        <taxon>Alteromonadales</taxon>
        <taxon>Psychromonadaceae</taxon>
        <taxon>Psychromonas</taxon>
    </lineage>
</organism>
<reference evidence="1 2" key="1">
    <citation type="submission" date="2007-01" db="EMBL/GenBank/DDBJ databases">
        <title>Complete sequence of Psychromonas ingrahamii 37.</title>
        <authorList>
            <consortium name="US DOE Joint Genome Institute"/>
            <person name="Copeland A."/>
            <person name="Lucas S."/>
            <person name="Lapidus A."/>
            <person name="Barry K."/>
            <person name="Detter J.C."/>
            <person name="Glavina del Rio T."/>
            <person name="Hammon N."/>
            <person name="Israni S."/>
            <person name="Dalin E."/>
            <person name="Tice H."/>
            <person name="Pitluck S."/>
            <person name="Thompson L.S."/>
            <person name="Brettin T."/>
            <person name="Bruce D."/>
            <person name="Han C."/>
            <person name="Tapia R."/>
            <person name="Schmutz J."/>
            <person name="Larimer F."/>
            <person name="Land M."/>
            <person name="Hauser L."/>
            <person name="Kyrpides N."/>
            <person name="Ivanova N."/>
            <person name="Staley J."/>
            <person name="Richardson P."/>
        </authorList>
    </citation>
    <scope>NUCLEOTIDE SEQUENCE [LARGE SCALE GENOMIC DNA]</scope>
    <source>
        <strain evidence="1 2">37</strain>
    </source>
</reference>
<name>A1SVC7_PSYIN</name>
<dbReference type="AlphaFoldDB" id="A1SVC7"/>
<keyword evidence="2" id="KW-1185">Reference proteome</keyword>
<dbReference type="EMBL" id="CP000510">
    <property type="protein sequence ID" value="ABM03442.1"/>
    <property type="molecule type" value="Genomic_DNA"/>
</dbReference>
<dbReference type="RefSeq" id="WP_011770002.1">
    <property type="nucleotide sequence ID" value="NC_008709.1"/>
</dbReference>
<evidence type="ECO:0000313" key="1">
    <source>
        <dbReference type="EMBL" id="ABM03442.1"/>
    </source>
</evidence>
<dbReference type="OrthoDB" id="5822659at2"/>
<accession>A1SVC7</accession>
<evidence type="ECO:0000313" key="2">
    <source>
        <dbReference type="Proteomes" id="UP000000639"/>
    </source>
</evidence>
<sequence>MNDLKHRVGVKEVNLVIRKLQLKGLTEFNQEKIIFEIDQALGIENVTLDIKDGLLKIAYDVTHINLDTIKHLVVKHGAEFSGGWWNHFKTGYYKFVDQNMIENSKHKPSCCSRPPAQSIKHK</sequence>
<gene>
    <name evidence="1" type="ordered locus">Ping_1649</name>
</gene>
<protein>
    <recommendedName>
        <fullName evidence="3">Cation transporter</fullName>
    </recommendedName>
</protein>
<evidence type="ECO:0008006" key="3">
    <source>
        <dbReference type="Google" id="ProtNLM"/>
    </source>
</evidence>
<proteinExistence type="predicted"/>